<dbReference type="GO" id="GO:0016032">
    <property type="term" value="P:viral process"/>
    <property type="evidence" value="ECO:0007669"/>
    <property type="project" value="UniProtKB-UniRule"/>
</dbReference>
<comment type="similarity">
    <text evidence="1 8 9">Belongs to the ribonucleoside diphosphate reductase large chain family.</text>
</comment>
<accession>A0A0X9YML6</accession>
<feature type="site" description="Important for electron transfer" evidence="8">
    <location>
        <position position="732"/>
    </location>
</feature>
<reference evidence="12 13" key="1">
    <citation type="journal article" date="2016" name="MSphere">
        <title>Isolation and Characterization of a Novel Gammaherpesvirus from a Microbat Cell Line.</title>
        <authorList>
            <person name="Shabman R.S."/>
            <person name="Shrivastava S."/>
            <person name="Tsibane T."/>
            <person name="Attie O."/>
            <person name="Jayaprakash A."/>
            <person name="Mire C.E."/>
            <person name="Dilley K.E."/>
            <person name="Puri V."/>
            <person name="Stockwell T.B."/>
            <person name="Geisbert T.W."/>
            <person name="Sachidanandam R."/>
            <person name="Basler C.F."/>
        </authorList>
    </citation>
    <scope>NUCLEOTIDE SEQUENCE [LARGE SCALE GENOMIC DNA]</scope>
    <source>
        <strain evidence="12 13">My-HV8/Myotis velifer incautus/USA/FCGHV/2011</strain>
    </source>
</reference>
<comment type="subunit">
    <text evidence="8">Heterotetramer composed of a homodimer of the large subunit (R1) and a homodimer of the small subunit (R2). Larger multisubunit protein complex are also active, composed of (R1)n(R2)n.</text>
</comment>
<evidence type="ECO:0000256" key="8">
    <source>
        <dbReference type="HAMAP-Rule" id="MF_04026"/>
    </source>
</evidence>
<comment type="catalytic activity">
    <reaction evidence="8 9">
        <text>a 2'-deoxyribonucleoside 5'-diphosphate + [thioredoxin]-disulfide + H2O = a ribonucleoside 5'-diphosphate + [thioredoxin]-dithiol</text>
        <dbReference type="Rhea" id="RHEA:23252"/>
        <dbReference type="Rhea" id="RHEA-COMP:10698"/>
        <dbReference type="Rhea" id="RHEA-COMP:10700"/>
        <dbReference type="ChEBI" id="CHEBI:15377"/>
        <dbReference type="ChEBI" id="CHEBI:29950"/>
        <dbReference type="ChEBI" id="CHEBI:50058"/>
        <dbReference type="ChEBI" id="CHEBI:57930"/>
        <dbReference type="ChEBI" id="CHEBI:73316"/>
        <dbReference type="EC" id="1.17.4.1"/>
    </reaction>
</comment>
<feature type="site" description="Interacts with thioredoxin/glutaredoxin" evidence="8">
    <location>
        <position position="764"/>
    </location>
</feature>
<evidence type="ECO:0000256" key="9">
    <source>
        <dbReference type="RuleBase" id="RU003410"/>
    </source>
</evidence>
<dbReference type="Proteomes" id="UP000207650">
    <property type="component" value="Segment"/>
</dbReference>
<dbReference type="GO" id="GO:0009263">
    <property type="term" value="P:deoxyribonucleotide biosynthetic process"/>
    <property type="evidence" value="ECO:0007669"/>
    <property type="project" value="UniProtKB-KW"/>
</dbReference>
<keyword evidence="9" id="KW-0215">Deoxyribonucleotide synthesis</keyword>
<feature type="domain" description="Ribonucleotide reductase large subunit C-terminal" evidence="11">
    <location>
        <begin position="198"/>
        <end position="733"/>
    </location>
</feature>
<feature type="binding site" evidence="8">
    <location>
        <position position="184"/>
    </location>
    <ligand>
        <name>substrate</name>
    </ligand>
</feature>
<keyword evidence="5 8" id="KW-0067">ATP-binding</keyword>
<feature type="site" description="Important for hydrogen atom transfer" evidence="8">
    <location>
        <position position="200"/>
    </location>
</feature>
<dbReference type="PANTHER" id="PTHR11573:SF6">
    <property type="entry name" value="RIBONUCLEOSIDE-DIPHOSPHATE REDUCTASE LARGE SUBUNIT"/>
    <property type="match status" value="1"/>
</dbReference>
<dbReference type="EC" id="1.17.4.1" evidence="8"/>
<dbReference type="Pfam" id="PF00317">
    <property type="entry name" value="Ribonuc_red_lgN"/>
    <property type="match status" value="1"/>
</dbReference>
<keyword evidence="7 8" id="KW-1015">Disulfide bond</keyword>
<proteinExistence type="inferred from homology"/>
<evidence type="ECO:0000256" key="4">
    <source>
        <dbReference type="ARBA" id="ARBA00022741"/>
    </source>
</evidence>
<dbReference type="OrthoDB" id="2980at10239"/>
<evidence type="ECO:0000259" key="10">
    <source>
        <dbReference type="Pfam" id="PF00317"/>
    </source>
</evidence>
<evidence type="ECO:0000256" key="7">
    <source>
        <dbReference type="ARBA" id="ARBA00023157"/>
    </source>
</evidence>
<evidence type="ECO:0000313" key="12">
    <source>
        <dbReference type="EMBL" id="AMA67418.1"/>
    </source>
</evidence>
<dbReference type="GO" id="GO:0005524">
    <property type="term" value="F:ATP binding"/>
    <property type="evidence" value="ECO:0007669"/>
    <property type="project" value="UniProtKB-UniRule"/>
</dbReference>
<evidence type="ECO:0000256" key="2">
    <source>
        <dbReference type="ARBA" id="ARBA00022518"/>
    </source>
</evidence>
<evidence type="ECO:0000256" key="1">
    <source>
        <dbReference type="ARBA" id="ARBA00010406"/>
    </source>
</evidence>
<dbReference type="GO" id="GO:0006260">
    <property type="term" value="P:DNA replication"/>
    <property type="evidence" value="ECO:0007669"/>
    <property type="project" value="UniProtKB-KW"/>
</dbReference>
<dbReference type="Gene3D" id="3.20.70.20">
    <property type="match status" value="1"/>
</dbReference>
<organism evidence="12 13">
    <name type="scientific">Vespertilionid gammaherpesvirus 1</name>
    <dbReference type="NCBI Taxonomy" id="2560830"/>
    <lineage>
        <taxon>Viruses</taxon>
        <taxon>Duplodnaviria</taxon>
        <taxon>Heunggongvirae</taxon>
        <taxon>Peploviricota</taxon>
        <taxon>Herviviricetes</taxon>
        <taxon>Herpesvirales</taxon>
        <taxon>Orthoherpesviridae</taxon>
        <taxon>Gammaherpesvirinae</taxon>
        <taxon>Percavirus</taxon>
        <taxon>Percavirus vespertilionidgamma1</taxon>
    </lineage>
</organism>
<keyword evidence="3" id="KW-0235">DNA replication</keyword>
<keyword evidence="4 8" id="KW-0547">Nucleotide-binding</keyword>
<dbReference type="KEGG" id="vg:26836980"/>
<dbReference type="NCBIfam" id="TIGR02506">
    <property type="entry name" value="NrdE_NrdA"/>
    <property type="match status" value="1"/>
</dbReference>
<feature type="domain" description="Ribonucleotide reductase large subunit N-terminal" evidence="10">
    <location>
        <begin position="99"/>
        <end position="195"/>
    </location>
</feature>
<comment type="function">
    <text evidence="8">Ribonucleoside-diphosphate reductase holoenzyme provides the precursors necessary for viral DNA synthesis. Allows virus growth in non-dividing cells, as well as reactivation from latency in infected hosts. Catalyzes the biosynthesis of deoxyribonucleotides from the corresponding ribonucleotides.</text>
</comment>
<feature type="binding site" evidence="8">
    <location>
        <position position="230"/>
    </location>
    <ligand>
        <name>substrate</name>
    </ligand>
</feature>
<feature type="site" description="Important for electron transfer" evidence="8">
    <location>
        <position position="733"/>
    </location>
</feature>
<evidence type="ECO:0000256" key="6">
    <source>
        <dbReference type="ARBA" id="ARBA00023002"/>
    </source>
</evidence>
<feature type="active site" description="Proton acceptor" evidence="8">
    <location>
        <position position="404"/>
    </location>
</feature>
<keyword evidence="13" id="KW-1185">Reference proteome</keyword>
<feature type="site" description="Important for hydrogen atom transfer" evidence="8">
    <location>
        <position position="416"/>
    </location>
</feature>
<dbReference type="UniPathway" id="UPA00326"/>
<evidence type="ECO:0000259" key="11">
    <source>
        <dbReference type="Pfam" id="PF02867"/>
    </source>
</evidence>
<dbReference type="InterPro" id="IPR039718">
    <property type="entry name" value="Rrm1"/>
</dbReference>
<protein>
    <recommendedName>
        <fullName evidence="8">Ribonucleoside-diphosphate reductase large subunit</fullName>
        <shortName evidence="8">R1</shortName>
        <ecNumber evidence="8">1.17.4.1</ecNumber>
    </recommendedName>
    <alternativeName>
        <fullName evidence="8">Ribonucleotide reductase large subunit</fullName>
    </alternativeName>
</protein>
<dbReference type="HAMAP" id="MF_04026">
    <property type="entry name" value="HSV_RIR1"/>
    <property type="match status" value="1"/>
</dbReference>
<dbReference type="InterPro" id="IPR000788">
    <property type="entry name" value="RNR_lg_C"/>
</dbReference>
<name>A0A0X9YML6_9GAMA</name>
<gene>
    <name evidence="12" type="primary">ORF61</name>
    <name evidence="8" type="synonym">RIR1</name>
    <name evidence="12" type="ORF">AOT99_gpORF61</name>
</gene>
<evidence type="ECO:0000256" key="5">
    <source>
        <dbReference type="ARBA" id="ARBA00022840"/>
    </source>
</evidence>
<sequence>MSYQNTLDSGSTENLLLQKLIDTYKVSAGWDLESNKLAGILHHKLMGSYTPKDIGDYLDKFGNVLNEDVFTFLFHWKDTIDNICSSFKNGPGYEALTSRGILSAKRFFDTYVLKTPDGKWFESPIHMFARLAAFFTCQCLAHSCLKKTLSELQLKIWKNPLETEVHYFVYFFNILSSQLVCCATPVIRSAGLKRGFLASCFIMSPDMSTEENTISALFGNLSPLLMTKSGVGLSVNNFVSENKNILGCLKMINSEVEFFNDNNVRPVSVAAYMELWHDQIEEFLIAKLPENADRCQSIFQGVCIPELFFETYTRDPNEKWYLFSFKNAPRLAGLYGEEFKKEYYKLIEEKKYTSFITAKSLMFTLINTIIKTGSPYILLKESINKHHWFETQGNAIGYANLCAEVIQHPQTYTSTCNLANICLPRCLVDMKKRDMLTCGISISDSELCGTEKIFCMKTLQMAVQACVFMINAAILGGSSPTENVAIMQSERSMGIGVQGLADVFAYMGKDYMDPVSADLDCAIFEHMYFWAVTISNQIVSVGGGIPFNGWKRSKLSLGKFHWESWGVDENTLSLSKADWEKLRKEVVSHGTFNSQFLALMPTAGTSQITGYSESFYPFYANVSSKVSNKEEIMKPNITFLEHVRPSDIPILRFHGGDVTKLPKHLAKRYKNFLTAFDYSPEDQIKRSHKRGAFIDQSQSFSLFLKENNVKSASYLKNLLLLGYKLGLKTIMYYCRIQKQTSLSALECLKYTKSEDDITEDSASCEYKDASYSTRTERTEKLNTCLACQ</sequence>
<dbReference type="PANTHER" id="PTHR11573">
    <property type="entry name" value="RIBONUCLEOSIDE-DIPHOSPHATE REDUCTASE LARGE CHAIN"/>
    <property type="match status" value="1"/>
</dbReference>
<evidence type="ECO:0000256" key="3">
    <source>
        <dbReference type="ARBA" id="ARBA00022705"/>
    </source>
</evidence>
<dbReference type="GO" id="GO:0004748">
    <property type="term" value="F:ribonucleoside-diphosphate reductase activity, thioredoxin disulfide as acceptor"/>
    <property type="evidence" value="ECO:0007669"/>
    <property type="project" value="UniProtKB-UniRule"/>
</dbReference>
<evidence type="ECO:0000313" key="13">
    <source>
        <dbReference type="Proteomes" id="UP000207650"/>
    </source>
</evidence>
<keyword evidence="2 8" id="KW-0244">Early protein</keyword>
<dbReference type="InterPro" id="IPR013346">
    <property type="entry name" value="NrdE_NrdA_C"/>
</dbReference>
<feature type="binding site" evidence="8">
    <location>
        <begin position="601"/>
        <end position="605"/>
    </location>
    <ligand>
        <name>substrate</name>
    </ligand>
</feature>
<dbReference type="PRINTS" id="PR01183">
    <property type="entry name" value="RIBORDTASEM1"/>
</dbReference>
<comment type="caution">
    <text evidence="8">Lacks conserved residue(s) required for the propagation of feature annotation.</text>
</comment>
<dbReference type="Pfam" id="PF02867">
    <property type="entry name" value="Ribonuc_red_lgC"/>
    <property type="match status" value="1"/>
</dbReference>
<feature type="binding site" evidence="8">
    <location>
        <begin position="199"/>
        <end position="200"/>
    </location>
    <ligand>
        <name>substrate</name>
    </ligand>
</feature>
<comment type="function">
    <text evidence="9">Provides the precursors necessary for DNA synthesis. Catalyzes the biosynthesis of deoxyribonucleotides from the corresponding ribonucleotides.</text>
</comment>
<dbReference type="EMBL" id="KU220026">
    <property type="protein sequence ID" value="AMA67418.1"/>
    <property type="molecule type" value="Genomic_DNA"/>
</dbReference>
<keyword evidence="6 8" id="KW-0560">Oxidoreductase</keyword>
<feature type="active site" description="Proton acceptor" evidence="8">
    <location>
        <position position="400"/>
    </location>
</feature>
<dbReference type="InterPro" id="IPR034717">
    <property type="entry name" value="HSV_RIR1"/>
</dbReference>
<dbReference type="InterPro" id="IPR013509">
    <property type="entry name" value="RNR_lsu_N"/>
</dbReference>
<feature type="binding site" evidence="8">
    <location>
        <begin position="400"/>
        <end position="404"/>
    </location>
    <ligand>
        <name>substrate</name>
    </ligand>
</feature>
<dbReference type="SUPFAM" id="SSF51998">
    <property type="entry name" value="PFL-like glycyl radical enzymes"/>
    <property type="match status" value="1"/>
</dbReference>
<feature type="active site" description="Cysteine radical intermediate" evidence="8">
    <location>
        <position position="402"/>
    </location>
</feature>